<evidence type="ECO:0000256" key="1">
    <source>
        <dbReference type="ARBA" id="ARBA00004141"/>
    </source>
</evidence>
<proteinExistence type="predicted"/>
<keyword evidence="4 5" id="KW-0472">Membrane</keyword>
<dbReference type="PANTHER" id="PTHR31310">
    <property type="match status" value="1"/>
</dbReference>
<feature type="transmembrane region" description="Helical" evidence="5">
    <location>
        <begin position="192"/>
        <end position="214"/>
    </location>
</feature>
<dbReference type="EMBL" id="CP066681">
    <property type="protein sequence ID" value="QQG35531.1"/>
    <property type="molecule type" value="Genomic_DNA"/>
</dbReference>
<feature type="domain" description="Inositolphosphotransferase Aur1/Ipt1" evidence="6">
    <location>
        <begin position="130"/>
        <end position="320"/>
    </location>
</feature>
<feature type="transmembrane region" description="Helical" evidence="5">
    <location>
        <begin position="52"/>
        <end position="74"/>
    </location>
</feature>
<evidence type="ECO:0000256" key="4">
    <source>
        <dbReference type="ARBA" id="ARBA00023136"/>
    </source>
</evidence>
<evidence type="ECO:0000313" key="7">
    <source>
        <dbReference type="EMBL" id="QQG35531.1"/>
    </source>
</evidence>
<dbReference type="InterPro" id="IPR026841">
    <property type="entry name" value="Aur1/Ipt1"/>
</dbReference>
<comment type="subcellular location">
    <subcellularLocation>
        <location evidence="1">Membrane</location>
        <topology evidence="1">Multi-pass membrane protein</topology>
    </subcellularLocation>
</comment>
<dbReference type="Pfam" id="PF14378">
    <property type="entry name" value="PAP2_3"/>
    <property type="match status" value="1"/>
</dbReference>
<keyword evidence="2 5" id="KW-0812">Transmembrane</keyword>
<evidence type="ECO:0000256" key="5">
    <source>
        <dbReference type="SAM" id="Phobius"/>
    </source>
</evidence>
<feature type="transmembrane region" description="Helical" evidence="5">
    <location>
        <begin position="270"/>
        <end position="289"/>
    </location>
</feature>
<feature type="transmembrane region" description="Helical" evidence="5">
    <location>
        <begin position="12"/>
        <end position="32"/>
    </location>
</feature>
<protein>
    <submittedName>
        <fullName evidence="7">Phosphatase PAP2 family protein</fullName>
    </submittedName>
</protein>
<evidence type="ECO:0000313" key="8">
    <source>
        <dbReference type="Proteomes" id="UP000595362"/>
    </source>
</evidence>
<evidence type="ECO:0000256" key="3">
    <source>
        <dbReference type="ARBA" id="ARBA00022989"/>
    </source>
</evidence>
<accession>A0A7T5R140</accession>
<feature type="transmembrane region" description="Helical" evidence="5">
    <location>
        <begin position="163"/>
        <end position="180"/>
    </location>
</feature>
<evidence type="ECO:0000259" key="6">
    <source>
        <dbReference type="Pfam" id="PF14378"/>
    </source>
</evidence>
<dbReference type="Proteomes" id="UP000595362">
    <property type="component" value="Chromosome"/>
</dbReference>
<gene>
    <name evidence="7" type="ORF">HYS17_08325</name>
</gene>
<feature type="transmembrane region" description="Helical" evidence="5">
    <location>
        <begin position="319"/>
        <end position="337"/>
    </location>
</feature>
<dbReference type="InterPro" id="IPR052185">
    <property type="entry name" value="IPC_Synthase-Related"/>
</dbReference>
<name>A0A7T5R140_9BACT</name>
<dbReference type="AlphaFoldDB" id="A0A7T5R140"/>
<feature type="transmembrane region" description="Helical" evidence="5">
    <location>
        <begin position="296"/>
        <end position="313"/>
    </location>
</feature>
<sequence>MRFLPFHRSEYIFLLMVAVYVATCGLVAHLYGQGDRFHPLMYMERCVVMTTFLGLVYFFYLCLRIFYIMIVIRPRKLFKFIWDDWRAGPLNLERYIRAAPIFIGFVFFFSAFTSMKQMIPGINPFSWDEEFSALDRWLHFGIDPWRILHPVFSPPPLTFLVNLNYNVWLVTVFAALYWQLFSLANPRVRMQFFYAFFLTWIINGTLLAIIFSSAGPCFLERLTGNSYYSELMGHLNHANEYFRIFAVSTQNMVWNASIKGESMMGGGISAMPSIHVTSAFLFWLLAIGLKNKYERGFCLFFVFIMLGSVYLAWHYAVDGYLAIITTYALWQISGWLINKIGTPNATVNN</sequence>
<reference evidence="7 8" key="1">
    <citation type="submission" date="2020-07" db="EMBL/GenBank/DDBJ databases">
        <title>Huge and variable diversity of episymbiotic CPR bacteria and DPANN archaea in groundwater ecosystems.</title>
        <authorList>
            <person name="He C.Y."/>
            <person name="Keren R."/>
            <person name="Whittaker M."/>
            <person name="Farag I.F."/>
            <person name="Doudna J."/>
            <person name="Cate J.H.D."/>
            <person name="Banfield J.F."/>
        </authorList>
    </citation>
    <scope>NUCLEOTIDE SEQUENCE [LARGE SCALE GENOMIC DNA]</scope>
    <source>
        <strain evidence="7">NC_groundwater_70_Ag_B-0.1um_54_66</strain>
    </source>
</reference>
<dbReference type="PANTHER" id="PTHR31310:SF7">
    <property type="entry name" value="PA-PHOSPHATASE RELATED-FAMILY PROTEIN DDB_G0268928"/>
    <property type="match status" value="1"/>
</dbReference>
<evidence type="ECO:0000256" key="2">
    <source>
        <dbReference type="ARBA" id="ARBA00022692"/>
    </source>
</evidence>
<organism evidence="7 8">
    <name type="scientific">Micavibrio aeruginosavorus</name>
    <dbReference type="NCBI Taxonomy" id="349221"/>
    <lineage>
        <taxon>Bacteria</taxon>
        <taxon>Pseudomonadati</taxon>
        <taxon>Bdellovibrionota</taxon>
        <taxon>Bdellovibrionia</taxon>
        <taxon>Bdellovibrionales</taxon>
        <taxon>Pseudobdellovibrionaceae</taxon>
        <taxon>Micavibrio</taxon>
    </lineage>
</organism>
<dbReference type="GO" id="GO:0016020">
    <property type="term" value="C:membrane"/>
    <property type="evidence" value="ECO:0007669"/>
    <property type="project" value="UniProtKB-SubCell"/>
</dbReference>
<keyword evidence="3 5" id="KW-1133">Transmembrane helix</keyword>
<feature type="transmembrane region" description="Helical" evidence="5">
    <location>
        <begin position="95"/>
        <end position="115"/>
    </location>
</feature>